<dbReference type="PANTHER" id="PTHR42895:SF1">
    <property type="entry name" value="IRON-SULFUR CLUSTER PROTEIN"/>
    <property type="match status" value="1"/>
</dbReference>
<reference evidence="3" key="1">
    <citation type="submission" date="2016-11" db="EMBL/GenBank/DDBJ databases">
        <authorList>
            <person name="Varghese N."/>
            <person name="Submissions S."/>
        </authorList>
    </citation>
    <scope>NUCLEOTIDE SEQUENCE [LARGE SCALE GENOMIC DNA]</scope>
    <source>
        <strain evidence="3">DSM 9756</strain>
    </source>
</reference>
<dbReference type="Proteomes" id="UP000184076">
    <property type="component" value="Unassembled WGS sequence"/>
</dbReference>
<dbReference type="Gene3D" id="3.10.20.30">
    <property type="match status" value="1"/>
</dbReference>
<gene>
    <name evidence="2" type="ORF">SAMN02745206_01385</name>
</gene>
<dbReference type="InterPro" id="IPR041414">
    <property type="entry name" value="Raco-like_middle"/>
</dbReference>
<dbReference type="InterPro" id="IPR027980">
    <property type="entry name" value="RACo_C"/>
</dbReference>
<dbReference type="AlphaFoldDB" id="A0A1M4Z2Y4"/>
<sequence>MPSTPNPSKPTTHTITFLPVGRRLELESGHSLLEAARLLAADGSDSVDAPCGGLGLCGRCRVRILEGPVEPPTAAEKRLLSAEDLADGLRLACQAVPRGSLRVEIPPEVLASQPFLQVDGQPLALEPDPPVRRLTVPVRPTGTDRPLSVWQQVERSLSEDHGLETVRIDPALVRSTDPLAAGTEVTLSLYEDEVIALHWTPPQPPLGLAVDLGTTKIAGYLVELETGRVRVAHGIMNPQIRYGEDVISRLSHALAGREQARTLARLARQAIGQLAAAMIRRLGCSPAAIEDTVIAANTAMTHLLLEWPVAQLAQAPYVAASTAALELKAYELELDFSPGSRVFLVPGMAGFVGGDHTAMILGSDIHTLDGHVLGVDIGTNTEIVLRTPAGMFCCSCASGPAFEGAHIQHGMRAVQGAICRVRTTPDNALQFSTIGGRAPLGLCGSAMLDVVRVLREQGILSPTGILDRSHPRVRLGMGDSTPEVLLVEAAATGIGRDIVITQRDLSSIQLAKAAIAAGIALLLDRCGLDPHALDQVIVAGAFGTHLDLESAVAIGLLPQLPPERFRQVGNAAGLGAQRLLISRQERRRAERLARSVRYLELAAQADFPSAFARALYLRPMGSEPDPD</sequence>
<proteinExistence type="predicted"/>
<dbReference type="InterPro" id="IPR001041">
    <property type="entry name" value="2Fe-2S_ferredoxin-type"/>
</dbReference>
<dbReference type="OrthoDB" id="9810588at2"/>
<dbReference type="PANTHER" id="PTHR42895">
    <property type="entry name" value="IRON-SULFUR CLUSTER-BINDING PROTEIN-RELATED"/>
    <property type="match status" value="1"/>
</dbReference>
<dbReference type="SUPFAM" id="SSF54292">
    <property type="entry name" value="2Fe-2S ferredoxin-like"/>
    <property type="match status" value="1"/>
</dbReference>
<organism evidence="2 3">
    <name type="scientific">Desulfacinum infernum DSM 9756</name>
    <dbReference type="NCBI Taxonomy" id="1121391"/>
    <lineage>
        <taxon>Bacteria</taxon>
        <taxon>Pseudomonadati</taxon>
        <taxon>Thermodesulfobacteriota</taxon>
        <taxon>Syntrophobacteria</taxon>
        <taxon>Syntrophobacterales</taxon>
        <taxon>Syntrophobacteraceae</taxon>
        <taxon>Desulfacinum</taxon>
    </lineage>
</organism>
<dbReference type="Pfam" id="PF14574">
    <property type="entry name" value="RACo_C_ter"/>
    <property type="match status" value="1"/>
</dbReference>
<dbReference type="InterPro" id="IPR012675">
    <property type="entry name" value="Beta-grasp_dom_sf"/>
</dbReference>
<dbReference type="Gene3D" id="3.30.420.480">
    <property type="entry name" value="Domain of unknown function (DUF4445)"/>
    <property type="match status" value="1"/>
</dbReference>
<dbReference type="InterPro" id="IPR042259">
    <property type="entry name" value="Raco-like_middle_sf"/>
</dbReference>
<protein>
    <submittedName>
        <fullName evidence="2">Uncharacterized 2Fe-2 and 4Fe-4S clusters-containing protein, contains DUF4445 domain</fullName>
    </submittedName>
</protein>
<keyword evidence="3" id="KW-1185">Reference proteome</keyword>
<feature type="domain" description="2Fe-2S ferredoxin-type" evidence="1">
    <location>
        <begin position="13"/>
        <end position="109"/>
    </location>
</feature>
<dbReference type="EMBL" id="FQVB01000011">
    <property type="protein sequence ID" value="SHF12318.1"/>
    <property type="molecule type" value="Genomic_DNA"/>
</dbReference>
<evidence type="ECO:0000259" key="1">
    <source>
        <dbReference type="PROSITE" id="PS51085"/>
    </source>
</evidence>
<dbReference type="RefSeq" id="WP_073038257.1">
    <property type="nucleotide sequence ID" value="NZ_FQVB01000011.1"/>
</dbReference>
<dbReference type="Pfam" id="PF00111">
    <property type="entry name" value="Fer2"/>
    <property type="match status" value="1"/>
</dbReference>
<dbReference type="STRING" id="1121391.SAMN02745206_01385"/>
<dbReference type="CDD" id="cd00207">
    <property type="entry name" value="fer2"/>
    <property type="match status" value="1"/>
</dbReference>
<dbReference type="InterPro" id="IPR036010">
    <property type="entry name" value="2Fe-2S_ferredoxin-like_sf"/>
</dbReference>
<evidence type="ECO:0000313" key="3">
    <source>
        <dbReference type="Proteomes" id="UP000184076"/>
    </source>
</evidence>
<evidence type="ECO:0000313" key="2">
    <source>
        <dbReference type="EMBL" id="SHF12318.1"/>
    </source>
</evidence>
<dbReference type="Pfam" id="PF17651">
    <property type="entry name" value="Raco_middle"/>
    <property type="match status" value="1"/>
</dbReference>
<accession>A0A1M4Z2Y4</accession>
<dbReference type="PROSITE" id="PS51085">
    <property type="entry name" value="2FE2S_FER_2"/>
    <property type="match status" value="1"/>
</dbReference>
<dbReference type="GO" id="GO:0051536">
    <property type="term" value="F:iron-sulfur cluster binding"/>
    <property type="evidence" value="ECO:0007669"/>
    <property type="project" value="InterPro"/>
</dbReference>
<name>A0A1M4Z2Y4_9BACT</name>
<dbReference type="InterPro" id="IPR052911">
    <property type="entry name" value="Corrinoid_activation_enz"/>
</dbReference>